<evidence type="ECO:0000256" key="1">
    <source>
        <dbReference type="SAM" id="MobiDB-lite"/>
    </source>
</evidence>
<dbReference type="EMBL" id="CP026114">
    <property type="protein sequence ID" value="AUT66462.1"/>
    <property type="molecule type" value="Genomic_DNA"/>
</dbReference>
<keyword evidence="2" id="KW-0732">Signal</keyword>
<reference evidence="3 4" key="1">
    <citation type="submission" date="2018-01" db="EMBL/GenBank/DDBJ databases">
        <title>Species boundaries and ecological features among Paraburkholderia terrae DSMZ17804T, P. hospita DSMZ17164T and P. caribensis DSMZ13236T.</title>
        <authorList>
            <person name="Pratama A.A."/>
        </authorList>
    </citation>
    <scope>NUCLEOTIDE SEQUENCE [LARGE SCALE GENOMIC DNA]</scope>
    <source>
        <strain evidence="3 4">DSM 17804</strain>
    </source>
</reference>
<feature type="signal peptide" evidence="2">
    <location>
        <begin position="1"/>
        <end position="21"/>
    </location>
</feature>
<evidence type="ECO:0000256" key="2">
    <source>
        <dbReference type="SAM" id="SignalP"/>
    </source>
</evidence>
<feature type="region of interest" description="Disordered" evidence="1">
    <location>
        <begin position="21"/>
        <end position="86"/>
    </location>
</feature>
<dbReference type="AlphaFoldDB" id="A0A2I8F469"/>
<proteinExistence type="predicted"/>
<evidence type="ECO:0000313" key="3">
    <source>
        <dbReference type="EMBL" id="AUT66462.1"/>
    </source>
</evidence>
<gene>
    <name evidence="3" type="ORF">C2L65_43035</name>
</gene>
<feature type="compositionally biased region" description="Polar residues" evidence="1">
    <location>
        <begin position="21"/>
        <end position="39"/>
    </location>
</feature>
<sequence length="86" mass="8846">MNRIFSIVGALGYVFAMSAGAQQTQGKPPSGSDAITVQSGDAGKALTDKAEKSGTKNQEGTLMDKRAKALSPQSASSAGKTEEVRQ</sequence>
<feature type="chain" id="PRO_5014389844" evidence="2">
    <location>
        <begin position="22"/>
        <end position="86"/>
    </location>
</feature>
<dbReference type="RefSeq" id="WP_042305874.1">
    <property type="nucleotide sequence ID" value="NZ_CP026114.1"/>
</dbReference>
<organism evidence="3 4">
    <name type="scientific">Paraburkholderia terrae</name>
    <dbReference type="NCBI Taxonomy" id="311230"/>
    <lineage>
        <taxon>Bacteria</taxon>
        <taxon>Pseudomonadati</taxon>
        <taxon>Pseudomonadota</taxon>
        <taxon>Betaproteobacteria</taxon>
        <taxon>Burkholderiales</taxon>
        <taxon>Burkholderiaceae</taxon>
        <taxon>Paraburkholderia</taxon>
    </lineage>
</organism>
<name>A0A2I8F469_9BURK</name>
<dbReference type="Proteomes" id="UP000243502">
    <property type="component" value="Chromosome 4"/>
</dbReference>
<dbReference type="OrthoDB" id="9102009at2"/>
<evidence type="ECO:0000313" key="4">
    <source>
        <dbReference type="Proteomes" id="UP000243502"/>
    </source>
</evidence>
<dbReference type="KEGG" id="pter:C2L65_43035"/>
<protein>
    <submittedName>
        <fullName evidence="3">Uncharacterized protein</fullName>
    </submittedName>
</protein>
<accession>A0A2I8F469</accession>